<keyword evidence="1" id="KW-0732">Signal</keyword>
<evidence type="ECO:0000313" key="2">
    <source>
        <dbReference type="EMBL" id="KAG8560711.1"/>
    </source>
</evidence>
<dbReference type="EMBL" id="WNYA01000007">
    <property type="protein sequence ID" value="KAG8560711.1"/>
    <property type="molecule type" value="Genomic_DNA"/>
</dbReference>
<feature type="signal peptide" evidence="1">
    <location>
        <begin position="1"/>
        <end position="18"/>
    </location>
</feature>
<evidence type="ECO:0008006" key="4">
    <source>
        <dbReference type="Google" id="ProtNLM"/>
    </source>
</evidence>
<reference evidence="2" key="1">
    <citation type="thesis" date="2020" institute="ProQuest LLC" country="789 East Eisenhower Parkway, Ann Arbor, MI, USA">
        <title>Comparative Genomics and Chromosome Evolution.</title>
        <authorList>
            <person name="Mudd A.B."/>
        </authorList>
    </citation>
    <scope>NUCLEOTIDE SEQUENCE</scope>
    <source>
        <strain evidence="2">237g6f4</strain>
        <tissue evidence="2">Blood</tissue>
    </source>
</reference>
<feature type="chain" id="PRO_5043955826" description="RRM domain-containing protein" evidence="1">
    <location>
        <begin position="19"/>
        <end position="89"/>
    </location>
</feature>
<proteinExistence type="predicted"/>
<sequence>MFILLVVILAFIVSKSRRDLITLFSTHLQIKNIYIYIWGDLVTALHPCPCTPRSGYALIYFKYVQNKKKVCSAIKKEHGFTRYKRLSQQ</sequence>
<gene>
    <name evidence="2" type="ORF">GDO81_015094</name>
</gene>
<keyword evidence="3" id="KW-1185">Reference proteome</keyword>
<evidence type="ECO:0000256" key="1">
    <source>
        <dbReference type="SAM" id="SignalP"/>
    </source>
</evidence>
<protein>
    <recommendedName>
        <fullName evidence="4">RRM domain-containing protein</fullName>
    </recommendedName>
</protein>
<name>A0AAV7AHD7_ENGPU</name>
<evidence type="ECO:0000313" key="3">
    <source>
        <dbReference type="Proteomes" id="UP000824782"/>
    </source>
</evidence>
<organism evidence="2 3">
    <name type="scientific">Engystomops pustulosus</name>
    <name type="common">Tungara frog</name>
    <name type="synonym">Physalaemus pustulosus</name>
    <dbReference type="NCBI Taxonomy" id="76066"/>
    <lineage>
        <taxon>Eukaryota</taxon>
        <taxon>Metazoa</taxon>
        <taxon>Chordata</taxon>
        <taxon>Craniata</taxon>
        <taxon>Vertebrata</taxon>
        <taxon>Euteleostomi</taxon>
        <taxon>Amphibia</taxon>
        <taxon>Batrachia</taxon>
        <taxon>Anura</taxon>
        <taxon>Neobatrachia</taxon>
        <taxon>Hyloidea</taxon>
        <taxon>Leptodactylidae</taxon>
        <taxon>Leiuperinae</taxon>
        <taxon>Engystomops</taxon>
    </lineage>
</organism>
<comment type="caution">
    <text evidence="2">The sequence shown here is derived from an EMBL/GenBank/DDBJ whole genome shotgun (WGS) entry which is preliminary data.</text>
</comment>
<accession>A0AAV7AHD7</accession>
<dbReference type="AlphaFoldDB" id="A0AAV7AHD7"/>
<dbReference type="Proteomes" id="UP000824782">
    <property type="component" value="Unassembled WGS sequence"/>
</dbReference>